<dbReference type="InterPro" id="IPR012675">
    <property type="entry name" value="Beta-grasp_dom_sf"/>
</dbReference>
<sequence length="49" mass="5656">MIEINRQAVLYQGNETLLNLLHRTDYSPDFVAVEVNGQLIKRKKTLKAL</sequence>
<dbReference type="SUPFAM" id="SSF54285">
    <property type="entry name" value="MoaD/ThiS"/>
    <property type="match status" value="1"/>
</dbReference>
<evidence type="ECO:0000313" key="2">
    <source>
        <dbReference type="Proteomes" id="UP000070422"/>
    </source>
</evidence>
<dbReference type="RefSeq" id="WP_231723631.1">
    <property type="nucleotide sequence ID" value="NZ_CP118095.1"/>
</dbReference>
<gene>
    <name evidence="1" type="ORF">HMPREF3187_00672</name>
</gene>
<dbReference type="InterPro" id="IPR016155">
    <property type="entry name" value="Mopterin_synth/thiamin_S_b"/>
</dbReference>
<evidence type="ECO:0008006" key="3">
    <source>
        <dbReference type="Google" id="ProtNLM"/>
    </source>
</evidence>
<dbReference type="EMBL" id="LSCQ01000034">
    <property type="protein sequence ID" value="KXB36918.1"/>
    <property type="molecule type" value="Genomic_DNA"/>
</dbReference>
<dbReference type="Proteomes" id="UP000070422">
    <property type="component" value="Unassembled WGS sequence"/>
</dbReference>
<accession>A0A133Y153</accession>
<evidence type="ECO:0000313" key="1">
    <source>
        <dbReference type="EMBL" id="KXB36918.1"/>
    </source>
</evidence>
<name>A0A133Y153_9LACT</name>
<organism evidence="1 2">
    <name type="scientific">Aerococcus christensenii</name>
    <dbReference type="NCBI Taxonomy" id="87541"/>
    <lineage>
        <taxon>Bacteria</taxon>
        <taxon>Bacillati</taxon>
        <taxon>Bacillota</taxon>
        <taxon>Bacilli</taxon>
        <taxon>Lactobacillales</taxon>
        <taxon>Aerococcaceae</taxon>
        <taxon>Aerococcus</taxon>
    </lineage>
</organism>
<comment type="caution">
    <text evidence="1">The sequence shown here is derived from an EMBL/GenBank/DDBJ whole genome shotgun (WGS) entry which is preliminary data.</text>
</comment>
<protein>
    <recommendedName>
        <fullName evidence="3">Thiamine biosynthesis protein ThiS</fullName>
    </recommendedName>
</protein>
<dbReference type="Gene3D" id="3.10.20.30">
    <property type="match status" value="1"/>
</dbReference>
<dbReference type="PATRIC" id="fig|87541.4.peg.672"/>
<dbReference type="AlphaFoldDB" id="A0A133Y153"/>
<proteinExistence type="predicted"/>
<reference evidence="1 2" key="1">
    <citation type="submission" date="2016-01" db="EMBL/GenBank/DDBJ databases">
        <authorList>
            <person name="Oliw E.H."/>
        </authorList>
    </citation>
    <scope>NUCLEOTIDE SEQUENCE [LARGE SCALE GENOMIC DNA]</scope>
    <source>
        <strain evidence="1 2">KA00635</strain>
    </source>
</reference>